<name>A0A8R1XNI5_ONCVO</name>
<keyword evidence="3" id="KW-1185">Reference proteome</keyword>
<dbReference type="AlphaFoldDB" id="A0A8R1XNI5"/>
<evidence type="ECO:0000313" key="3">
    <source>
        <dbReference type="Proteomes" id="UP000024404"/>
    </source>
</evidence>
<reference evidence="3" key="1">
    <citation type="submission" date="2013-10" db="EMBL/GenBank/DDBJ databases">
        <title>Genome sequencing of Onchocerca volvulus.</title>
        <authorList>
            <person name="Cotton J."/>
            <person name="Tsai J."/>
            <person name="Stanley E."/>
            <person name="Tracey A."/>
            <person name="Holroyd N."/>
            <person name="Lustigman S."/>
            <person name="Berriman M."/>
        </authorList>
    </citation>
    <scope>NUCLEOTIDE SEQUENCE</scope>
</reference>
<evidence type="ECO:0000256" key="1">
    <source>
        <dbReference type="SAM" id="MobiDB-lite"/>
    </source>
</evidence>
<dbReference type="Proteomes" id="UP000024404">
    <property type="component" value="Unassembled WGS sequence"/>
</dbReference>
<accession>A0A8R1XNI5</accession>
<reference evidence="2" key="2">
    <citation type="submission" date="2022-06" db="UniProtKB">
        <authorList>
            <consortium name="EnsemblMetazoa"/>
        </authorList>
    </citation>
    <scope>IDENTIFICATION</scope>
</reference>
<evidence type="ECO:0000313" key="2">
    <source>
        <dbReference type="EnsemblMetazoa" id="OVOC12374.1"/>
    </source>
</evidence>
<proteinExistence type="predicted"/>
<organism evidence="2 3">
    <name type="scientific">Onchocerca volvulus</name>
    <dbReference type="NCBI Taxonomy" id="6282"/>
    <lineage>
        <taxon>Eukaryota</taxon>
        <taxon>Metazoa</taxon>
        <taxon>Ecdysozoa</taxon>
        <taxon>Nematoda</taxon>
        <taxon>Chromadorea</taxon>
        <taxon>Rhabditida</taxon>
        <taxon>Spirurina</taxon>
        <taxon>Spiruromorpha</taxon>
        <taxon>Filarioidea</taxon>
        <taxon>Onchocercidae</taxon>
        <taxon>Onchocerca</taxon>
    </lineage>
</organism>
<sequence>MRHKQLTMRTFNDLSSGYLSLREIIDLDAIYNSDFKAVSKEDVKESIEDNEGSEDTESDKHCEDDETDNKKDDDEQESEP</sequence>
<feature type="compositionally biased region" description="Acidic residues" evidence="1">
    <location>
        <begin position="48"/>
        <end position="57"/>
    </location>
</feature>
<feature type="compositionally biased region" description="Basic and acidic residues" evidence="1">
    <location>
        <begin position="58"/>
        <end position="73"/>
    </location>
</feature>
<dbReference type="EnsemblMetazoa" id="OVOC12374.1">
    <property type="protein sequence ID" value="OVOC12374.1"/>
    <property type="gene ID" value="WBGene00249183"/>
</dbReference>
<dbReference type="EMBL" id="CMVM020000447">
    <property type="status" value="NOT_ANNOTATED_CDS"/>
    <property type="molecule type" value="Genomic_DNA"/>
</dbReference>
<feature type="region of interest" description="Disordered" evidence="1">
    <location>
        <begin position="40"/>
        <end position="80"/>
    </location>
</feature>
<protein>
    <submittedName>
        <fullName evidence="2">Uncharacterized protein</fullName>
    </submittedName>
</protein>